<reference evidence="1 2" key="1">
    <citation type="submission" date="2024-02" db="EMBL/GenBank/DDBJ databases">
        <title>A draft genome for the cacao thread blight pathogen Marasmius crinis-equi.</title>
        <authorList>
            <person name="Cohen S.P."/>
            <person name="Baruah I.K."/>
            <person name="Amoako-Attah I."/>
            <person name="Bukari Y."/>
            <person name="Meinhardt L.W."/>
            <person name="Bailey B.A."/>
        </authorList>
    </citation>
    <scope>NUCLEOTIDE SEQUENCE [LARGE SCALE GENOMIC DNA]</scope>
    <source>
        <strain evidence="1 2">GH-76</strain>
    </source>
</reference>
<sequence>FSFESEEEAKTVITDLKGVTKAPASRFCPYCRLSSHQYFSGDIHLPEQCGRRSGIWYLCRRDPPPGYQDLGVVEPPATSVTTMSPGYQILVIRISRPEAKQSPPQYVSLRSFGQ</sequence>
<evidence type="ECO:0000313" key="1">
    <source>
        <dbReference type="EMBL" id="KAL0572408.1"/>
    </source>
</evidence>
<name>A0ABR3FAZ9_9AGAR</name>
<comment type="caution">
    <text evidence="1">The sequence shown here is derived from an EMBL/GenBank/DDBJ whole genome shotgun (WGS) entry which is preliminary data.</text>
</comment>
<keyword evidence="2" id="KW-1185">Reference proteome</keyword>
<protein>
    <submittedName>
        <fullName evidence="1">Uncharacterized protein</fullName>
    </submittedName>
</protein>
<gene>
    <name evidence="1" type="ORF">V5O48_009547</name>
</gene>
<proteinExistence type="predicted"/>
<accession>A0ABR3FAZ9</accession>
<feature type="non-terminal residue" evidence="1">
    <location>
        <position position="1"/>
    </location>
</feature>
<evidence type="ECO:0000313" key="2">
    <source>
        <dbReference type="Proteomes" id="UP001465976"/>
    </source>
</evidence>
<dbReference type="Proteomes" id="UP001465976">
    <property type="component" value="Unassembled WGS sequence"/>
</dbReference>
<dbReference type="EMBL" id="JBAHYK010000632">
    <property type="protein sequence ID" value="KAL0572408.1"/>
    <property type="molecule type" value="Genomic_DNA"/>
</dbReference>
<organism evidence="1 2">
    <name type="scientific">Marasmius crinis-equi</name>
    <dbReference type="NCBI Taxonomy" id="585013"/>
    <lineage>
        <taxon>Eukaryota</taxon>
        <taxon>Fungi</taxon>
        <taxon>Dikarya</taxon>
        <taxon>Basidiomycota</taxon>
        <taxon>Agaricomycotina</taxon>
        <taxon>Agaricomycetes</taxon>
        <taxon>Agaricomycetidae</taxon>
        <taxon>Agaricales</taxon>
        <taxon>Marasmiineae</taxon>
        <taxon>Marasmiaceae</taxon>
        <taxon>Marasmius</taxon>
    </lineage>
</organism>